<organism evidence="2">
    <name type="scientific">Aspergillus arachidicola</name>
    <dbReference type="NCBI Taxonomy" id="656916"/>
    <lineage>
        <taxon>Eukaryota</taxon>
        <taxon>Fungi</taxon>
        <taxon>Dikarya</taxon>
        <taxon>Ascomycota</taxon>
        <taxon>Pezizomycotina</taxon>
        <taxon>Eurotiomycetes</taxon>
        <taxon>Eurotiomycetidae</taxon>
        <taxon>Eurotiales</taxon>
        <taxon>Aspergillaceae</taxon>
        <taxon>Aspergillus</taxon>
        <taxon>Aspergillus subgen. Circumdati</taxon>
    </lineage>
</organism>
<dbReference type="Proteomes" id="UP000325558">
    <property type="component" value="Unassembled WGS sequence"/>
</dbReference>
<reference evidence="2" key="1">
    <citation type="submission" date="2019-04" db="EMBL/GenBank/DDBJ databases">
        <title>Friends and foes A comparative genomics study of 23 Aspergillus species from section Flavi.</title>
        <authorList>
            <consortium name="DOE Joint Genome Institute"/>
            <person name="Kjaerbolling I."/>
            <person name="Vesth T."/>
            <person name="Frisvad J.C."/>
            <person name="Nybo J.L."/>
            <person name="Theobald S."/>
            <person name="Kildgaard S."/>
            <person name="Isbrandt T."/>
            <person name="Kuo A."/>
            <person name="Sato A."/>
            <person name="Lyhne E.K."/>
            <person name="Kogle M.E."/>
            <person name="Wiebenga A."/>
            <person name="Kun R.S."/>
            <person name="Lubbers R.J."/>
            <person name="Makela M.R."/>
            <person name="Barry K."/>
            <person name="Chovatia M."/>
            <person name="Clum A."/>
            <person name="Daum C."/>
            <person name="Haridas S."/>
            <person name="He G."/>
            <person name="LaButti K."/>
            <person name="Lipzen A."/>
            <person name="Mondo S."/>
            <person name="Riley R."/>
            <person name="Salamov A."/>
            <person name="Simmons B.A."/>
            <person name="Magnuson J.K."/>
            <person name="Henrissat B."/>
            <person name="Mortensen U.H."/>
            <person name="Larsen T.O."/>
            <person name="Devries R.P."/>
            <person name="Grigoriev I.V."/>
            <person name="Machida M."/>
            <person name="Baker S.E."/>
            <person name="Andersen M.R."/>
        </authorList>
    </citation>
    <scope>NUCLEOTIDE SEQUENCE</scope>
    <source>
        <strain evidence="2">CBS 117612</strain>
    </source>
</reference>
<accession>A0A5N6Y959</accession>
<sequence length="64" mass="7609">MIFWSGLFLSFGVVEKKNYFFISFSFSFALIPHILFFRFRPRSSCRCSFGCTWLIFLVPIKLIV</sequence>
<feature type="transmembrane region" description="Helical" evidence="1">
    <location>
        <begin position="20"/>
        <end position="39"/>
    </location>
</feature>
<keyword evidence="1" id="KW-1133">Transmembrane helix</keyword>
<keyword evidence="1" id="KW-0812">Transmembrane</keyword>
<dbReference type="EMBL" id="ML737143">
    <property type="protein sequence ID" value="KAE8340996.1"/>
    <property type="molecule type" value="Genomic_DNA"/>
</dbReference>
<evidence type="ECO:0000313" key="2">
    <source>
        <dbReference type="EMBL" id="KAE8340996.1"/>
    </source>
</evidence>
<keyword evidence="1" id="KW-0472">Membrane</keyword>
<protein>
    <submittedName>
        <fullName evidence="2">Uncharacterized protein</fullName>
    </submittedName>
</protein>
<evidence type="ECO:0000256" key="1">
    <source>
        <dbReference type="SAM" id="Phobius"/>
    </source>
</evidence>
<dbReference type="AlphaFoldDB" id="A0A5N6Y959"/>
<name>A0A5N6Y959_9EURO</name>
<proteinExistence type="predicted"/>
<gene>
    <name evidence="2" type="ORF">BDV24DRAFT_132699</name>
</gene>